<reference evidence="1 2" key="1">
    <citation type="submission" date="2016-11" db="EMBL/GenBank/DDBJ databases">
        <authorList>
            <person name="Varghese N."/>
            <person name="Submissions S."/>
        </authorList>
    </citation>
    <scope>NUCLEOTIDE SEQUENCE [LARGE SCALE GENOMIC DNA]</scope>
    <source>
        <strain evidence="1 2">DSM 29341</strain>
    </source>
</reference>
<accession>A0A1M5BR13</accession>
<protein>
    <submittedName>
        <fullName evidence="1">RNA polymerase sigma-70 factor, ECF subfamily</fullName>
    </submittedName>
</protein>
<keyword evidence="2" id="KW-1185">Reference proteome</keyword>
<dbReference type="RefSeq" id="WP_149777492.1">
    <property type="nucleotide sequence ID" value="NZ_FQVK01000049.1"/>
</dbReference>
<dbReference type="EMBL" id="FQVK01000049">
    <property type="protein sequence ID" value="SHF44949.1"/>
    <property type="molecule type" value="Genomic_DNA"/>
</dbReference>
<dbReference type="InterPro" id="IPR013324">
    <property type="entry name" value="RNA_pol_sigma_r3/r4-like"/>
</dbReference>
<evidence type="ECO:0000313" key="1">
    <source>
        <dbReference type="EMBL" id="SHF44949.1"/>
    </source>
</evidence>
<dbReference type="OrthoDB" id="7334872at2"/>
<sequence>MSFKWHEIHDSLMNSSATLQFQKAFEALRRGDPVLGRFTDPAALLDVLHEPTGCAERKNRILIALVATAQSDGLASDCAVTLALLALWPGLDAVRRRLLWCKAGRPDEVSSEVLARATETLRGLDLDQVNRIAATVLRNVERDALRAHCREAARALVAANAEPDELPAGSPGAEAIFLRRDVGRLVGLDADLVLRVAVDGFTQREVAGTLGLSEAAARKRYQRAMGRLREAFHEFV</sequence>
<dbReference type="AlphaFoldDB" id="A0A1M5BR13"/>
<name>A0A1M5BR13_9RHOB</name>
<dbReference type="Gene3D" id="1.10.10.10">
    <property type="entry name" value="Winged helix-like DNA-binding domain superfamily/Winged helix DNA-binding domain"/>
    <property type="match status" value="1"/>
</dbReference>
<dbReference type="Proteomes" id="UP000325134">
    <property type="component" value="Unassembled WGS sequence"/>
</dbReference>
<evidence type="ECO:0000313" key="2">
    <source>
        <dbReference type="Proteomes" id="UP000325134"/>
    </source>
</evidence>
<proteinExistence type="predicted"/>
<gene>
    <name evidence="1" type="ORF">SAMN05444279_1495</name>
</gene>
<dbReference type="InterPro" id="IPR036388">
    <property type="entry name" value="WH-like_DNA-bd_sf"/>
</dbReference>
<organism evidence="1 2">
    <name type="scientific">Ruegeria intermedia</name>
    <dbReference type="NCBI Taxonomy" id="996115"/>
    <lineage>
        <taxon>Bacteria</taxon>
        <taxon>Pseudomonadati</taxon>
        <taxon>Pseudomonadota</taxon>
        <taxon>Alphaproteobacteria</taxon>
        <taxon>Rhodobacterales</taxon>
        <taxon>Roseobacteraceae</taxon>
        <taxon>Ruegeria</taxon>
    </lineage>
</organism>
<dbReference type="SUPFAM" id="SSF88659">
    <property type="entry name" value="Sigma3 and sigma4 domains of RNA polymerase sigma factors"/>
    <property type="match status" value="1"/>
</dbReference>